<dbReference type="Gene3D" id="3.40.50.1980">
    <property type="entry name" value="Nitrogenase molybdenum iron protein domain"/>
    <property type="match status" value="2"/>
</dbReference>
<dbReference type="PANTHER" id="PTHR30532:SF1">
    <property type="entry name" value="IRON(3+)-HYDROXAMATE-BINDING PROTEIN FHUD"/>
    <property type="match status" value="1"/>
</dbReference>
<accession>A0ABS4XH39</accession>
<feature type="domain" description="Fe/B12 periplasmic-binding" evidence="6">
    <location>
        <begin position="60"/>
        <end position="324"/>
    </location>
</feature>
<dbReference type="Proteomes" id="UP001296993">
    <property type="component" value="Unassembled WGS sequence"/>
</dbReference>
<proteinExistence type="inferred from homology"/>
<evidence type="ECO:0000256" key="4">
    <source>
        <dbReference type="ARBA" id="ARBA00022729"/>
    </source>
</evidence>
<name>A0ABS4XH39_9MICC</name>
<evidence type="ECO:0000313" key="8">
    <source>
        <dbReference type="Proteomes" id="UP001296993"/>
    </source>
</evidence>
<comment type="caution">
    <text evidence="7">The sequence shown here is derived from an EMBL/GenBank/DDBJ whole genome shotgun (WGS) entry which is preliminary data.</text>
</comment>
<keyword evidence="8" id="KW-1185">Reference proteome</keyword>
<evidence type="ECO:0000256" key="5">
    <source>
        <dbReference type="SAM" id="SignalP"/>
    </source>
</evidence>
<dbReference type="PROSITE" id="PS50983">
    <property type="entry name" value="FE_B12_PBP"/>
    <property type="match status" value="1"/>
</dbReference>
<evidence type="ECO:0000313" key="7">
    <source>
        <dbReference type="EMBL" id="MBP2387661.1"/>
    </source>
</evidence>
<comment type="subcellular location">
    <subcellularLocation>
        <location evidence="1">Cell envelope</location>
    </subcellularLocation>
</comment>
<dbReference type="PANTHER" id="PTHR30532">
    <property type="entry name" value="IRON III DICITRATE-BINDING PERIPLASMIC PROTEIN"/>
    <property type="match status" value="1"/>
</dbReference>
<comment type="similarity">
    <text evidence="2">Belongs to the bacterial solute-binding protein 8 family.</text>
</comment>
<feature type="signal peptide" evidence="5">
    <location>
        <begin position="1"/>
        <end position="28"/>
    </location>
</feature>
<dbReference type="InterPro" id="IPR002491">
    <property type="entry name" value="ABC_transptr_periplasmic_BD"/>
</dbReference>
<reference evidence="7 8" key="1">
    <citation type="submission" date="2021-03" db="EMBL/GenBank/DDBJ databases">
        <title>Sequencing the genomes of 1000 actinobacteria strains.</title>
        <authorList>
            <person name="Klenk H.-P."/>
        </authorList>
    </citation>
    <scope>NUCLEOTIDE SEQUENCE [LARGE SCALE GENOMIC DNA]</scope>
    <source>
        <strain evidence="7 8">DSM 15797</strain>
    </source>
</reference>
<evidence type="ECO:0000256" key="1">
    <source>
        <dbReference type="ARBA" id="ARBA00004196"/>
    </source>
</evidence>
<dbReference type="SUPFAM" id="SSF53807">
    <property type="entry name" value="Helical backbone' metal receptor"/>
    <property type="match status" value="1"/>
</dbReference>
<dbReference type="PROSITE" id="PS51257">
    <property type="entry name" value="PROKAR_LIPOPROTEIN"/>
    <property type="match status" value="1"/>
</dbReference>
<protein>
    <submittedName>
        <fullName evidence="7">Iron complex transport system substrate-binding protein</fullName>
    </submittedName>
</protein>
<dbReference type="InterPro" id="IPR051313">
    <property type="entry name" value="Bact_iron-sidero_bind"/>
</dbReference>
<dbReference type="EMBL" id="JAGIOF010000001">
    <property type="protein sequence ID" value="MBP2387661.1"/>
    <property type="molecule type" value="Genomic_DNA"/>
</dbReference>
<organism evidence="7 8">
    <name type="scientific">Paeniglutamicibacter kerguelensis</name>
    <dbReference type="NCBI Taxonomy" id="254788"/>
    <lineage>
        <taxon>Bacteria</taxon>
        <taxon>Bacillati</taxon>
        <taxon>Actinomycetota</taxon>
        <taxon>Actinomycetes</taxon>
        <taxon>Micrococcales</taxon>
        <taxon>Micrococcaceae</taxon>
        <taxon>Paeniglutamicibacter</taxon>
    </lineage>
</organism>
<keyword evidence="3" id="KW-0813">Transport</keyword>
<dbReference type="Pfam" id="PF01497">
    <property type="entry name" value="Peripla_BP_2"/>
    <property type="match status" value="1"/>
</dbReference>
<sequence length="324" mass="35379">MKTMSTKYLGVVAALGASLLLTSCSAGAAAKDQAPASAEAQTISISNEFGAAEVPADPQRALGFYTTDTDILITLGIKLADQQPIRGDNGFTTFPDFFPQEALANVKPFANYPEFNYEKVLESNPDFILNGLSYDTEIPKKLNPIAPTYNYNAFDGGDWREHFKKTAETLNRTEQYQAWTDKYQARVDEIKGKIKAAGIDPVVASVSFYDGKVGVDCYGIACLVFDDLGLKISKLARANDEGVTNLSLEQLDQLKDIDEAFTTVGVGEERSLLQTSDKLNASSVWKGLDFVKNDQITNINMEMVYGSPSGQMAFLDEVEKALLP</sequence>
<evidence type="ECO:0000256" key="3">
    <source>
        <dbReference type="ARBA" id="ARBA00022448"/>
    </source>
</evidence>
<evidence type="ECO:0000256" key="2">
    <source>
        <dbReference type="ARBA" id="ARBA00008814"/>
    </source>
</evidence>
<evidence type="ECO:0000259" key="6">
    <source>
        <dbReference type="PROSITE" id="PS50983"/>
    </source>
</evidence>
<keyword evidence="4 5" id="KW-0732">Signal</keyword>
<dbReference type="RefSeq" id="WP_210000066.1">
    <property type="nucleotide sequence ID" value="NZ_BAAAJY010000001.1"/>
</dbReference>
<gene>
    <name evidence="7" type="ORF">JOF47_003172</name>
</gene>
<feature type="chain" id="PRO_5045088963" evidence="5">
    <location>
        <begin position="29"/>
        <end position="324"/>
    </location>
</feature>